<proteinExistence type="predicted"/>
<sequence>MQIPSLTIHSTMGQIHVQSTPPEVEIQQHPADQTIEQPKAEMSTSRTPSKLTIDQKEAWNNLNLKSAFVRISEAAENGRQAVLEGIARRAEEGDDLLHIERGGNPIKDHAVQNAKPDYTYDTGHTPPFLAVKESYTPSQLSVNWQTKDPVVDVQSHAPTFQPVHGHVDISMAQYPSVTMSVAGKQINEVI</sequence>
<accession>A0A8J2VPS3</accession>
<dbReference type="InterPro" id="IPR045527">
    <property type="entry name" value="DUF6470"/>
</dbReference>
<reference evidence="1" key="2">
    <citation type="submission" date="2020-09" db="EMBL/GenBank/DDBJ databases">
        <authorList>
            <person name="Sun Q."/>
            <person name="Zhou Y."/>
        </authorList>
    </citation>
    <scope>NUCLEOTIDE SEQUENCE</scope>
    <source>
        <strain evidence="1">CGMCC 1.15371</strain>
    </source>
</reference>
<protein>
    <submittedName>
        <fullName evidence="1">Uncharacterized protein</fullName>
    </submittedName>
</protein>
<gene>
    <name evidence="1" type="primary">yviE</name>
    <name evidence="1" type="ORF">GCM10011391_13750</name>
</gene>
<comment type="caution">
    <text evidence="1">The sequence shown here is derived from an EMBL/GenBank/DDBJ whole genome shotgun (WGS) entry which is preliminary data.</text>
</comment>
<name>A0A8J2VPS3_9BACL</name>
<reference evidence="1" key="1">
    <citation type="journal article" date="2014" name="Int. J. Syst. Evol. Microbiol.">
        <title>Complete genome sequence of Corynebacterium casei LMG S-19264T (=DSM 44701T), isolated from a smear-ripened cheese.</title>
        <authorList>
            <consortium name="US DOE Joint Genome Institute (JGI-PGF)"/>
            <person name="Walter F."/>
            <person name="Albersmeier A."/>
            <person name="Kalinowski J."/>
            <person name="Ruckert C."/>
        </authorList>
    </citation>
    <scope>NUCLEOTIDE SEQUENCE</scope>
    <source>
        <strain evidence="1">CGMCC 1.15371</strain>
    </source>
</reference>
<evidence type="ECO:0000313" key="1">
    <source>
        <dbReference type="EMBL" id="GGE36203.1"/>
    </source>
</evidence>
<dbReference type="AlphaFoldDB" id="A0A8J2VPS3"/>
<evidence type="ECO:0000313" key="2">
    <source>
        <dbReference type="Proteomes" id="UP000628775"/>
    </source>
</evidence>
<dbReference type="Pfam" id="PF20074">
    <property type="entry name" value="DUF6470"/>
    <property type="match status" value="1"/>
</dbReference>
<organism evidence="1 2">
    <name type="scientific">Pullulanibacillus camelliae</name>
    <dbReference type="NCBI Taxonomy" id="1707096"/>
    <lineage>
        <taxon>Bacteria</taxon>
        <taxon>Bacillati</taxon>
        <taxon>Bacillota</taxon>
        <taxon>Bacilli</taxon>
        <taxon>Bacillales</taxon>
        <taxon>Sporolactobacillaceae</taxon>
        <taxon>Pullulanibacillus</taxon>
    </lineage>
</organism>
<keyword evidence="2" id="KW-1185">Reference proteome</keyword>
<dbReference type="Proteomes" id="UP000628775">
    <property type="component" value="Unassembled WGS sequence"/>
</dbReference>
<dbReference type="RefSeq" id="WP_188691178.1">
    <property type="nucleotide sequence ID" value="NZ_BMIR01000005.1"/>
</dbReference>
<dbReference type="EMBL" id="BMIR01000005">
    <property type="protein sequence ID" value="GGE36203.1"/>
    <property type="molecule type" value="Genomic_DNA"/>
</dbReference>